<dbReference type="Proteomes" id="UP000595663">
    <property type="component" value="Chromosome"/>
</dbReference>
<organism evidence="1 2">
    <name type="scientific">Amphritea japonica ATCC BAA-1530</name>
    <dbReference type="NCBI Taxonomy" id="1278309"/>
    <lineage>
        <taxon>Bacteria</taxon>
        <taxon>Pseudomonadati</taxon>
        <taxon>Pseudomonadota</taxon>
        <taxon>Gammaproteobacteria</taxon>
        <taxon>Oceanospirillales</taxon>
        <taxon>Oceanospirillaceae</taxon>
        <taxon>Amphritea</taxon>
    </lineage>
</organism>
<evidence type="ECO:0008006" key="3">
    <source>
        <dbReference type="Google" id="ProtNLM"/>
    </source>
</evidence>
<dbReference type="AlphaFoldDB" id="A0A7R6P019"/>
<dbReference type="Gene3D" id="1.10.30.50">
    <property type="match status" value="1"/>
</dbReference>
<name>A0A7R6P019_9GAMM</name>
<protein>
    <recommendedName>
        <fullName evidence="3">HNH endonuclease</fullName>
    </recommendedName>
</protein>
<dbReference type="RefSeq" id="WP_019621222.1">
    <property type="nucleotide sequence ID" value="NZ_AP014545.1"/>
</dbReference>
<accession>A0A7R6P019</accession>
<dbReference type="KEGG" id="ajp:AMJAP_0017"/>
<reference evidence="1 2" key="1">
    <citation type="journal article" date="2008" name="Int. J. Syst. Evol. Microbiol.">
        <title>Amphritea japonica sp. nov. and Amphritea balenae sp. nov., isolated from the sediment adjacent to sperm whale carcasses off Kagoshima, Japan.</title>
        <authorList>
            <person name="Miyazaki M."/>
            <person name="Nogi Y."/>
            <person name="Fujiwara Y."/>
            <person name="Kawato M."/>
            <person name="Nagahama T."/>
            <person name="Kubokawa K."/>
            <person name="Horikoshi K."/>
        </authorList>
    </citation>
    <scope>NUCLEOTIDE SEQUENCE [LARGE SCALE GENOMIC DNA]</scope>
    <source>
        <strain evidence="1 2">ATCC BAA-1530</strain>
    </source>
</reference>
<proteinExistence type="predicted"/>
<keyword evidence="2" id="KW-1185">Reference proteome</keyword>
<dbReference type="OrthoDB" id="9816185at2"/>
<sequence length="308" mass="35119">MVAKLLPPAHDSAEVVRDSIANRRQHRDFFRALQEDWLALIDDYNRLSGDPTAIAPIDLSQYISAERLQNEAASEPGRGESDDPAERLYQRRKKSLINLYSAAAGTNLHTTLDAMRRRHGLRFCPSCGEPGKPGTLDHYLPKTEYPEFSIVLENLTPMCEACQEKKGTSAVDEEGNKLFIHPYYDPIEDASLSLVISEPYESPTSFNVEVHQDVPEQIRSLFERHLSEINFRERFEEFCIDEYSDLLSLFTAERAGDNPDSARRILPRFLIKSAVQSHNRWEAIFYRGVLSNPDLLDYLDNADLPGLF</sequence>
<evidence type="ECO:0000313" key="1">
    <source>
        <dbReference type="EMBL" id="BBB24618.1"/>
    </source>
</evidence>
<gene>
    <name evidence="1" type="ORF">AMJAP_0017</name>
</gene>
<dbReference type="EMBL" id="AP014545">
    <property type="protein sequence ID" value="BBB24618.1"/>
    <property type="molecule type" value="Genomic_DNA"/>
</dbReference>
<evidence type="ECO:0000313" key="2">
    <source>
        <dbReference type="Proteomes" id="UP000595663"/>
    </source>
</evidence>